<gene>
    <name evidence="1" type="ORF">Vse01_57660</name>
</gene>
<name>A0A9W5XN77_9ACTN</name>
<reference evidence="1" key="1">
    <citation type="submission" date="2021-01" db="EMBL/GenBank/DDBJ databases">
        <title>Whole genome shotgun sequence of Verrucosispora sediminis NBRC 107745.</title>
        <authorList>
            <person name="Komaki H."/>
            <person name="Tamura T."/>
        </authorList>
    </citation>
    <scope>NUCLEOTIDE SEQUENCE</scope>
    <source>
        <strain evidence="1">NBRC 107745</strain>
    </source>
</reference>
<dbReference type="AlphaFoldDB" id="A0A9W5XN77"/>
<proteinExistence type="predicted"/>
<dbReference type="Proteomes" id="UP000607311">
    <property type="component" value="Unassembled WGS sequence"/>
</dbReference>
<organism evidence="1 2">
    <name type="scientific">Micromonospora sediminimaris</name>
    <dbReference type="NCBI Taxonomy" id="547162"/>
    <lineage>
        <taxon>Bacteria</taxon>
        <taxon>Bacillati</taxon>
        <taxon>Actinomycetota</taxon>
        <taxon>Actinomycetes</taxon>
        <taxon>Micromonosporales</taxon>
        <taxon>Micromonosporaceae</taxon>
        <taxon>Micromonospora</taxon>
    </lineage>
</organism>
<evidence type="ECO:0000313" key="1">
    <source>
        <dbReference type="EMBL" id="GIJ36618.1"/>
    </source>
</evidence>
<dbReference type="EMBL" id="BOPD01000057">
    <property type="protein sequence ID" value="GIJ36618.1"/>
    <property type="molecule type" value="Genomic_DNA"/>
</dbReference>
<sequence length="70" mass="7537">MLRLNRKVPVHRQAASPAGHGLSLSLACCSNNRRQAWVSNGGSACRVCQCEDVDPGSGRRGWPTIALCEM</sequence>
<comment type="caution">
    <text evidence="1">The sequence shown here is derived from an EMBL/GenBank/DDBJ whole genome shotgun (WGS) entry which is preliminary data.</text>
</comment>
<accession>A0A9W5XN77</accession>
<keyword evidence="2" id="KW-1185">Reference proteome</keyword>
<protein>
    <submittedName>
        <fullName evidence="1">Uncharacterized protein</fullName>
    </submittedName>
</protein>
<dbReference type="PROSITE" id="PS51257">
    <property type="entry name" value="PROKAR_LIPOPROTEIN"/>
    <property type="match status" value="1"/>
</dbReference>
<evidence type="ECO:0000313" key="2">
    <source>
        <dbReference type="Proteomes" id="UP000607311"/>
    </source>
</evidence>